<evidence type="ECO:0000313" key="1">
    <source>
        <dbReference type="EMBL" id="AAR87818.1"/>
    </source>
</evidence>
<name>Q6R5D5_MOUSE</name>
<dbReference type="EMBL" id="AY512948">
    <property type="protein sequence ID" value="AAR87818.1"/>
    <property type="molecule type" value="mRNA"/>
</dbReference>
<reference evidence="1" key="1">
    <citation type="journal article" date="2003" name="PLoS Biol.">
        <title>Transcriptome analysis of mouse stem cells and early embryos.</title>
        <authorList>
            <person name="Sharov A.A."/>
            <person name="Piao Y."/>
            <person name="Matoba R."/>
            <person name="Dudekula D.B."/>
            <person name="Qian Y."/>
            <person name="VanBuren V."/>
            <person name="Falco G."/>
            <person name="Martin P.R."/>
            <person name="Stagg C.A."/>
            <person name="Bassey U.C."/>
            <person name="Wang Y."/>
            <person name="Carter M.G."/>
            <person name="Hamatani T."/>
            <person name="Aiba K."/>
            <person name="Akutsu H."/>
            <person name="Sharova L."/>
            <person name="Tanaka T.S."/>
            <person name="Kimber W.L."/>
            <person name="Yoshikawa T."/>
            <person name="Jaradat S.A."/>
            <person name="Pantano S."/>
            <person name="Nagaraja R."/>
            <person name="Boheler K.R."/>
            <person name="Taub D."/>
            <person name="Hodes R.J."/>
            <person name="Longo D.L."/>
            <person name="Schlessinger D."/>
            <person name="Keller J."/>
            <person name="Klotz E."/>
            <person name="Kelsoe G."/>
            <person name="Umezawa A."/>
            <person name="Vescovi A.L."/>
            <person name="Rossant J."/>
            <person name="Kunath T."/>
            <person name="Hogan B.L.M."/>
            <person name="Curci A."/>
            <person name="D'Urso M."/>
            <person name="Kelso J."/>
            <person name="Hide W."/>
            <person name="Ko M.S.H."/>
        </authorList>
    </citation>
    <scope>NUCLEOTIDE SEQUENCE</scope>
    <source>
        <strain evidence="1">CD1</strain>
    </source>
</reference>
<accession>Q6R5D5</accession>
<organism evidence="1">
    <name type="scientific">Mus musculus</name>
    <name type="common">Mouse</name>
    <dbReference type="NCBI Taxonomy" id="10090"/>
    <lineage>
        <taxon>Eukaryota</taxon>
        <taxon>Metazoa</taxon>
        <taxon>Chordata</taxon>
        <taxon>Craniata</taxon>
        <taxon>Vertebrata</taxon>
        <taxon>Euteleostomi</taxon>
        <taxon>Mammalia</taxon>
        <taxon>Eutheria</taxon>
        <taxon>Euarchontoglires</taxon>
        <taxon>Glires</taxon>
        <taxon>Rodentia</taxon>
        <taxon>Myomorpha</taxon>
        <taxon>Muroidea</taxon>
        <taxon>Muridae</taxon>
        <taxon>Murinae</taxon>
        <taxon>Mus</taxon>
        <taxon>Mus</taxon>
    </lineage>
</organism>
<dbReference type="AlphaFoldDB" id="Q6R5D5"/>
<sequence length="58" mass="6151">MGEALDDINAQDSRMNRGTCSFLEGKLLCCFNSCEPLSSCGAGALTCYPGLRQSQALC</sequence>
<protein>
    <submittedName>
        <fullName evidence="1">Uncharacterized protein</fullName>
    </submittedName>
</protein>
<proteinExistence type="evidence at transcript level"/>